<gene>
    <name evidence="1" type="ORF">Hamer_G011238</name>
</gene>
<evidence type="ECO:0000313" key="1">
    <source>
        <dbReference type="EMBL" id="KAG7158592.1"/>
    </source>
</evidence>
<dbReference type="EMBL" id="JAHLQT010034478">
    <property type="protein sequence ID" value="KAG7158592.1"/>
    <property type="molecule type" value="Genomic_DNA"/>
</dbReference>
<accession>A0A8J5JID8</accession>
<sequence length="60" mass="6252">MNCSVSGGDGGGGADRTLLIPLIFASAGFPCHCIGDRYQSCAKLGRPRPLLNALLPHLNE</sequence>
<reference evidence="1" key="1">
    <citation type="journal article" date="2021" name="Sci. Adv.">
        <title>The American lobster genome reveals insights on longevity, neural, and immune adaptations.</title>
        <authorList>
            <person name="Polinski J.M."/>
            <person name="Zimin A.V."/>
            <person name="Clark K.F."/>
            <person name="Kohn A.B."/>
            <person name="Sadowski N."/>
            <person name="Timp W."/>
            <person name="Ptitsyn A."/>
            <person name="Khanna P."/>
            <person name="Romanova D.Y."/>
            <person name="Williams P."/>
            <person name="Greenwood S.J."/>
            <person name="Moroz L.L."/>
            <person name="Walt D.R."/>
            <person name="Bodnar A.G."/>
        </authorList>
    </citation>
    <scope>NUCLEOTIDE SEQUENCE</scope>
    <source>
        <strain evidence="1">GMGI-L3</strain>
    </source>
</reference>
<keyword evidence="2" id="KW-1185">Reference proteome</keyword>
<dbReference type="Proteomes" id="UP000747542">
    <property type="component" value="Unassembled WGS sequence"/>
</dbReference>
<proteinExistence type="predicted"/>
<name>A0A8J5JID8_HOMAM</name>
<protein>
    <submittedName>
        <fullName evidence="1">Uncharacterized protein</fullName>
    </submittedName>
</protein>
<comment type="caution">
    <text evidence="1">The sequence shown here is derived from an EMBL/GenBank/DDBJ whole genome shotgun (WGS) entry which is preliminary data.</text>
</comment>
<evidence type="ECO:0000313" key="2">
    <source>
        <dbReference type="Proteomes" id="UP000747542"/>
    </source>
</evidence>
<dbReference type="AlphaFoldDB" id="A0A8J5JID8"/>
<organism evidence="1 2">
    <name type="scientific">Homarus americanus</name>
    <name type="common">American lobster</name>
    <dbReference type="NCBI Taxonomy" id="6706"/>
    <lineage>
        <taxon>Eukaryota</taxon>
        <taxon>Metazoa</taxon>
        <taxon>Ecdysozoa</taxon>
        <taxon>Arthropoda</taxon>
        <taxon>Crustacea</taxon>
        <taxon>Multicrustacea</taxon>
        <taxon>Malacostraca</taxon>
        <taxon>Eumalacostraca</taxon>
        <taxon>Eucarida</taxon>
        <taxon>Decapoda</taxon>
        <taxon>Pleocyemata</taxon>
        <taxon>Astacidea</taxon>
        <taxon>Nephropoidea</taxon>
        <taxon>Nephropidae</taxon>
        <taxon>Homarus</taxon>
    </lineage>
</organism>